<gene>
    <name evidence="1" type="ORF">HMPREF9488_01634</name>
</gene>
<reference evidence="1 2" key="1">
    <citation type="submission" date="2010-12" db="EMBL/GenBank/DDBJ databases">
        <title>The Genome Sequence of Coprobacillus sp. strain 29_1.</title>
        <authorList>
            <consortium name="The Broad Institute Genome Sequencing Platform"/>
            <person name="Earl A."/>
            <person name="Ward D."/>
            <person name="Feldgarden M."/>
            <person name="Gevers D."/>
            <person name="Daigneault M."/>
            <person name="Sibley C.D."/>
            <person name="White A."/>
            <person name="Strauss J."/>
            <person name="Allen-Vercoe E."/>
            <person name="Young S.K."/>
            <person name="Zeng Q."/>
            <person name="Gargeya S."/>
            <person name="Fitzgerald M."/>
            <person name="Haas B."/>
            <person name="Abouelleil A."/>
            <person name="Alvarado L."/>
            <person name="Arachchi H.M."/>
            <person name="Berlin A."/>
            <person name="Brown A."/>
            <person name="Chapman S.B."/>
            <person name="Chen Z."/>
            <person name="Dunbar C."/>
            <person name="Freedman E."/>
            <person name="Gearin G."/>
            <person name="Gellesch M."/>
            <person name="Goldberg J."/>
            <person name="Griggs A."/>
            <person name="Gujja S."/>
            <person name="Heilman E."/>
            <person name="Heiman D."/>
            <person name="Howarth C."/>
            <person name="Larson L."/>
            <person name="Lui A."/>
            <person name="MacDonald P.J.P."/>
            <person name="Mehta T."/>
            <person name="Montmayeur A."/>
            <person name="Murphy C."/>
            <person name="Neiman D."/>
            <person name="Pearson M."/>
            <person name="Priest M."/>
            <person name="Roberts A."/>
            <person name="Saif S."/>
            <person name="Shea T."/>
            <person name="Shenoy N."/>
            <person name="Sisk P."/>
            <person name="Stolte C."/>
            <person name="Sykes S."/>
            <person name="White J."/>
            <person name="Yandava C."/>
            <person name="Nusbaum C."/>
            <person name="Birren B."/>
        </authorList>
    </citation>
    <scope>NUCLEOTIDE SEQUENCE [LARGE SCALE GENOMIC DNA]</scope>
    <source>
        <strain evidence="1 2">29_1</strain>
    </source>
</reference>
<dbReference type="AlphaFoldDB" id="E7GA44"/>
<comment type="caution">
    <text evidence="1">The sequence shown here is derived from an EMBL/GenBank/DDBJ whole genome shotgun (WGS) entry which is preliminary data.</text>
</comment>
<dbReference type="Pfam" id="PF19677">
    <property type="entry name" value="DUF6179"/>
    <property type="match status" value="1"/>
</dbReference>
<accession>E7GA44</accession>
<dbReference type="eggNOG" id="ENOG50303JG">
    <property type="taxonomic scope" value="Bacteria"/>
</dbReference>
<dbReference type="STRING" id="100884.GCA_000269565_03476"/>
<evidence type="ECO:0000313" key="2">
    <source>
        <dbReference type="Proteomes" id="UP000003157"/>
    </source>
</evidence>
<dbReference type="GeneID" id="78231234"/>
<sequence length="305" mass="36233">MEISKVQLSFEELLDSKYLAIEIKDKITQGMINILMEKMRRYTGGDSSLSKEKTQSLMDSILYTLSFYMRDIDMQNMIEILKTQDVVEVYKQSQYHLLQQLHHLYLRVQELQSHKLNISLDVYQETITKGLTAFFDVYNFDYCSQDIVLTLDYPTCYPLKQVGLEQIIEYVHYLEIEHDFLNCFQESDIEKVLKGYCFYEHGIIDNISLLFINQLLIKSLIGYNQDFLFQNQEEINQLYQVLSSYSSKELYDVLYRQLQILIKSLESPYQQEILIYFTYILNDLVSYLHQHNQFHTLKNAVACAF</sequence>
<dbReference type="OrthoDB" id="1907610at2"/>
<keyword evidence="2" id="KW-1185">Reference proteome</keyword>
<dbReference type="RefSeq" id="WP_008788742.1">
    <property type="nucleotide sequence ID" value="NZ_AKCB01000003.1"/>
</dbReference>
<protein>
    <submittedName>
        <fullName evidence="1">Uncharacterized protein</fullName>
    </submittedName>
</protein>
<dbReference type="Proteomes" id="UP000003157">
    <property type="component" value="Unassembled WGS sequence"/>
</dbReference>
<dbReference type="InterPro" id="IPR045751">
    <property type="entry name" value="DUF6179"/>
</dbReference>
<proteinExistence type="predicted"/>
<name>E7GA44_9FIRM</name>
<organism evidence="1 2">
    <name type="scientific">Coprobacillus cateniformis</name>
    <dbReference type="NCBI Taxonomy" id="100884"/>
    <lineage>
        <taxon>Bacteria</taxon>
        <taxon>Bacillati</taxon>
        <taxon>Bacillota</taxon>
        <taxon>Erysipelotrichia</taxon>
        <taxon>Erysipelotrichales</taxon>
        <taxon>Coprobacillaceae</taxon>
        <taxon>Coprobacillus</taxon>
    </lineage>
</organism>
<dbReference type="EMBL" id="ADKX01000030">
    <property type="protein sequence ID" value="EFW05052.1"/>
    <property type="molecule type" value="Genomic_DNA"/>
</dbReference>
<dbReference type="HOGENOM" id="CLU_084422_0_0_9"/>
<evidence type="ECO:0000313" key="1">
    <source>
        <dbReference type="EMBL" id="EFW05052.1"/>
    </source>
</evidence>